<feature type="binding site" evidence="7">
    <location>
        <begin position="74"/>
        <end position="75"/>
    </location>
    <ligand>
        <name>substrate</name>
    </ligand>
</feature>
<dbReference type="InterPro" id="IPR004391">
    <property type="entry name" value="Glu_race"/>
</dbReference>
<evidence type="ECO:0000256" key="4">
    <source>
        <dbReference type="ARBA" id="ARBA00022984"/>
    </source>
</evidence>
<dbReference type="Proteomes" id="UP000676428">
    <property type="component" value="Chromosome"/>
</dbReference>
<name>A0ABX8DKE8_9GAMM</name>
<dbReference type="PANTHER" id="PTHR21198:SF2">
    <property type="entry name" value="GLUTAMATE RACEMASE"/>
    <property type="match status" value="1"/>
</dbReference>
<dbReference type="InterPro" id="IPR001920">
    <property type="entry name" value="Asp/Glu_race"/>
</dbReference>
<dbReference type="InterPro" id="IPR033134">
    <property type="entry name" value="Asp/Glu_racemase_AS_2"/>
</dbReference>
<comment type="catalytic activity">
    <reaction evidence="1 7">
        <text>L-glutamate = D-glutamate</text>
        <dbReference type="Rhea" id="RHEA:12813"/>
        <dbReference type="ChEBI" id="CHEBI:29985"/>
        <dbReference type="ChEBI" id="CHEBI:29986"/>
        <dbReference type="EC" id="5.1.1.3"/>
    </reaction>
</comment>
<dbReference type="PROSITE" id="PS00923">
    <property type="entry name" value="ASP_GLU_RACEMASE_1"/>
    <property type="match status" value="1"/>
</dbReference>
<dbReference type="PANTHER" id="PTHR21198">
    <property type="entry name" value="GLUTAMATE RACEMASE"/>
    <property type="match status" value="1"/>
</dbReference>
<comment type="pathway">
    <text evidence="7">Cell wall biogenesis; peptidoglycan biosynthesis.</text>
</comment>
<keyword evidence="4 7" id="KW-0573">Peptidoglycan synthesis</keyword>
<dbReference type="NCBIfam" id="TIGR00067">
    <property type="entry name" value="glut_race"/>
    <property type="match status" value="1"/>
</dbReference>
<dbReference type="InterPro" id="IPR018187">
    <property type="entry name" value="Asp/Glu_racemase_AS_1"/>
</dbReference>
<organism evidence="8 9">
    <name type="scientific">Shewanella dokdonensis</name>
    <dbReference type="NCBI Taxonomy" id="712036"/>
    <lineage>
        <taxon>Bacteria</taxon>
        <taxon>Pseudomonadati</taxon>
        <taxon>Pseudomonadota</taxon>
        <taxon>Gammaproteobacteria</taxon>
        <taxon>Alteromonadales</taxon>
        <taxon>Shewanellaceae</taxon>
        <taxon>Shewanella</taxon>
    </lineage>
</organism>
<sequence>MSHTILVFDSGVGGLSVLQEIRKLLPGQHYHYLFDNARLPYGELGEAELIRGCVALIEPMVKQLNADIVVIACNTASTLVLPTLRQSLGIPVVGVVPAIKPAAQLSKLHHIGLLATPGTIKREYTHELIRRFAEDCRVELFGSSELVMLAEQKIAGMPIAPQQLQKLLAPITQSTLDVLVLGCTHFPMLKAEIAQALGAGVTLLDSGEAIARRVKELLPADATTAATETAAAYYTAAATETAAAYYTAATISDGLKHSLQQLGFSHINHVS</sequence>
<feature type="active site" description="Proton donor/acceptor" evidence="7">
    <location>
        <position position="73"/>
    </location>
</feature>
<evidence type="ECO:0000313" key="9">
    <source>
        <dbReference type="Proteomes" id="UP000676428"/>
    </source>
</evidence>
<evidence type="ECO:0000256" key="2">
    <source>
        <dbReference type="ARBA" id="ARBA00013090"/>
    </source>
</evidence>
<gene>
    <name evidence="7" type="primary">murI</name>
    <name evidence="8" type="ORF">KHX94_07860</name>
</gene>
<dbReference type="GO" id="GO:0008881">
    <property type="term" value="F:glutamate racemase activity"/>
    <property type="evidence" value="ECO:0007669"/>
    <property type="project" value="UniProtKB-EC"/>
</dbReference>
<evidence type="ECO:0000256" key="3">
    <source>
        <dbReference type="ARBA" id="ARBA00022960"/>
    </source>
</evidence>
<keyword evidence="3 7" id="KW-0133">Cell shape</keyword>
<comment type="similarity">
    <text evidence="7">Belongs to the aspartate/glutamate racemases family.</text>
</comment>
<feature type="binding site" evidence="7">
    <location>
        <begin position="41"/>
        <end position="42"/>
    </location>
    <ligand>
        <name>substrate</name>
    </ligand>
</feature>
<reference evidence="8 9" key="1">
    <citation type="journal article" date="2012" name="Int. J. Syst. Evol. Microbiol.">
        <title>Shewanella dokdonensis sp. nov., isolated from seawater.</title>
        <authorList>
            <person name="Sung H.R."/>
            <person name="Yoon J.H."/>
            <person name="Ghim S.Y."/>
        </authorList>
    </citation>
    <scope>NUCLEOTIDE SEQUENCE [LARGE SCALE GENOMIC DNA]</scope>
    <source>
        <strain evidence="8 9">DSM 23626</strain>
    </source>
</reference>
<dbReference type="InterPro" id="IPR015942">
    <property type="entry name" value="Asp/Glu/hydantoin_racemase"/>
</dbReference>
<dbReference type="HAMAP" id="MF_00258">
    <property type="entry name" value="Glu_racemase"/>
    <property type="match status" value="1"/>
</dbReference>
<keyword evidence="6 7" id="KW-0961">Cell wall biogenesis/degradation</keyword>
<evidence type="ECO:0000256" key="5">
    <source>
        <dbReference type="ARBA" id="ARBA00023235"/>
    </source>
</evidence>
<dbReference type="SUPFAM" id="SSF53681">
    <property type="entry name" value="Aspartate/glutamate racemase"/>
    <property type="match status" value="2"/>
</dbReference>
<keyword evidence="5 7" id="KW-0413">Isomerase</keyword>
<protein>
    <recommendedName>
        <fullName evidence="2 7">Glutamate racemase</fullName>
        <ecNumber evidence="2 7">5.1.1.3</ecNumber>
    </recommendedName>
</protein>
<comment type="function">
    <text evidence="7">Provides the (R)-glutamate required for cell wall biosynthesis.</text>
</comment>
<feature type="binding site" evidence="7">
    <location>
        <begin position="184"/>
        <end position="185"/>
    </location>
    <ligand>
        <name>substrate</name>
    </ligand>
</feature>
<dbReference type="EC" id="5.1.1.3" evidence="2 7"/>
<dbReference type="PROSITE" id="PS00924">
    <property type="entry name" value="ASP_GLU_RACEMASE_2"/>
    <property type="match status" value="1"/>
</dbReference>
<dbReference type="EMBL" id="CP074572">
    <property type="protein sequence ID" value="QVK24387.1"/>
    <property type="molecule type" value="Genomic_DNA"/>
</dbReference>
<dbReference type="Pfam" id="PF01177">
    <property type="entry name" value="Asp_Glu_race"/>
    <property type="match status" value="1"/>
</dbReference>
<evidence type="ECO:0000256" key="7">
    <source>
        <dbReference type="HAMAP-Rule" id="MF_00258"/>
    </source>
</evidence>
<proteinExistence type="inferred from homology"/>
<feature type="binding site" evidence="7">
    <location>
        <begin position="9"/>
        <end position="10"/>
    </location>
    <ligand>
        <name>substrate</name>
    </ligand>
</feature>
<dbReference type="RefSeq" id="WP_213682975.1">
    <property type="nucleotide sequence ID" value="NZ_CP074572.1"/>
</dbReference>
<evidence type="ECO:0000256" key="6">
    <source>
        <dbReference type="ARBA" id="ARBA00023316"/>
    </source>
</evidence>
<keyword evidence="9" id="KW-1185">Reference proteome</keyword>
<evidence type="ECO:0000313" key="8">
    <source>
        <dbReference type="EMBL" id="QVK24387.1"/>
    </source>
</evidence>
<feature type="active site" description="Proton donor/acceptor" evidence="7">
    <location>
        <position position="183"/>
    </location>
</feature>
<evidence type="ECO:0000256" key="1">
    <source>
        <dbReference type="ARBA" id="ARBA00001602"/>
    </source>
</evidence>
<dbReference type="Gene3D" id="3.40.50.1860">
    <property type="match status" value="2"/>
</dbReference>
<accession>A0ABX8DKE8</accession>